<dbReference type="InterPro" id="IPR036291">
    <property type="entry name" value="NAD(P)-bd_dom_sf"/>
</dbReference>
<dbReference type="Gene3D" id="3.40.50.720">
    <property type="entry name" value="NAD(P)-binding Rossmann-like Domain"/>
    <property type="match status" value="1"/>
</dbReference>
<dbReference type="GO" id="GO:0005737">
    <property type="term" value="C:cytoplasm"/>
    <property type="evidence" value="ECO:0007669"/>
    <property type="project" value="TreeGrafter"/>
</dbReference>
<feature type="domain" description="NAD-dependent epimerase/dehydratase" evidence="1">
    <location>
        <begin position="4"/>
        <end position="217"/>
    </location>
</feature>
<dbReference type="Proteomes" id="UP000228758">
    <property type="component" value="Unassembled WGS sequence"/>
</dbReference>
<organism evidence="2 3">
    <name type="scientific">Diaminobutyricimonas aerilata</name>
    <dbReference type="NCBI Taxonomy" id="1162967"/>
    <lineage>
        <taxon>Bacteria</taxon>
        <taxon>Bacillati</taxon>
        <taxon>Actinomycetota</taxon>
        <taxon>Actinomycetes</taxon>
        <taxon>Micrococcales</taxon>
        <taxon>Microbacteriaceae</taxon>
        <taxon>Diaminobutyricimonas</taxon>
    </lineage>
</organism>
<dbReference type="GO" id="GO:0004029">
    <property type="term" value="F:aldehyde dehydrogenase (NAD+) activity"/>
    <property type="evidence" value="ECO:0007669"/>
    <property type="project" value="TreeGrafter"/>
</dbReference>
<reference evidence="2 3" key="1">
    <citation type="submission" date="2017-11" db="EMBL/GenBank/DDBJ databases">
        <title>Genomic Encyclopedia of Archaeal and Bacterial Type Strains, Phase II (KMG-II): From Individual Species to Whole Genera.</title>
        <authorList>
            <person name="Goeker M."/>
        </authorList>
    </citation>
    <scope>NUCLEOTIDE SEQUENCE [LARGE SCALE GENOMIC DNA]</scope>
    <source>
        <strain evidence="2 3">DSM 27393</strain>
    </source>
</reference>
<dbReference type="EMBL" id="PGFF01000001">
    <property type="protein sequence ID" value="PJJ73620.1"/>
    <property type="molecule type" value="Genomic_DNA"/>
</dbReference>
<accession>A0A2M9CNY8</accession>
<dbReference type="OrthoDB" id="9787292at2"/>
<dbReference type="RefSeq" id="WP_100365683.1">
    <property type="nucleotide sequence ID" value="NZ_PGFF01000001.1"/>
</dbReference>
<evidence type="ECO:0000313" key="3">
    <source>
        <dbReference type="Proteomes" id="UP000228758"/>
    </source>
</evidence>
<dbReference type="SUPFAM" id="SSF51735">
    <property type="entry name" value="NAD(P)-binding Rossmann-fold domains"/>
    <property type="match status" value="1"/>
</dbReference>
<dbReference type="PANTHER" id="PTHR48079">
    <property type="entry name" value="PROTEIN YEEZ"/>
    <property type="match status" value="1"/>
</dbReference>
<evidence type="ECO:0000259" key="1">
    <source>
        <dbReference type="Pfam" id="PF01370"/>
    </source>
</evidence>
<gene>
    <name evidence="2" type="ORF">CLV46_3214</name>
</gene>
<evidence type="ECO:0000313" key="2">
    <source>
        <dbReference type="EMBL" id="PJJ73620.1"/>
    </source>
</evidence>
<keyword evidence="3" id="KW-1185">Reference proteome</keyword>
<name>A0A2M9CNY8_9MICO</name>
<dbReference type="InterPro" id="IPR001509">
    <property type="entry name" value="Epimerase_deHydtase"/>
</dbReference>
<protein>
    <submittedName>
        <fullName evidence="2">Nucleoside-diphosphate-sugar epimerase</fullName>
    </submittedName>
</protein>
<dbReference type="Pfam" id="PF01370">
    <property type="entry name" value="Epimerase"/>
    <property type="match status" value="1"/>
</dbReference>
<dbReference type="AlphaFoldDB" id="A0A2M9CNY8"/>
<dbReference type="PANTHER" id="PTHR48079:SF6">
    <property type="entry name" value="NAD(P)-BINDING DOMAIN-CONTAINING PROTEIN-RELATED"/>
    <property type="match status" value="1"/>
</dbReference>
<proteinExistence type="predicted"/>
<comment type="caution">
    <text evidence="2">The sequence shown here is derived from an EMBL/GenBank/DDBJ whole genome shotgun (WGS) entry which is preliminary data.</text>
</comment>
<sequence>MARILVAGASGVIGRRLLPALVLAGHEVHGTTRREERIERIQASGAHGMLLDALDGDAVHAAVREVHPDVVIHQLTDLAQLDFAGNARVRTDGTRHLVDAALAVGVERMVAQSIAWAYRPGATPADESTPLDLDDEGTGRRTYPSIAGLEAQVARMPVGVVLRYGLFYGPGTWYAPDGALAEQARQGRVTPTTDMTSWVHVDDAVAATVLAVEWPAGAVNVVDDDPAPAAEWAPIFCRGFGAELRELSPAPAPGRAASNALARSRGWAPEHPTWRESLLD</sequence>
<dbReference type="InterPro" id="IPR051783">
    <property type="entry name" value="NAD(P)-dependent_oxidoreduct"/>
</dbReference>